<dbReference type="RefSeq" id="WP_145451052.1">
    <property type="nucleotide sequence ID" value="NZ_CP037421.1"/>
</dbReference>
<sequence length="357" mass="40873">MSVRKRFDYLIIGQGLAGTALAWTLFQRGYQPLIIDRCEETTSSKIAAGLITPITGLRLVVSWRLDEFLPFAVNFYREIEEKTDCHFLELKPMLRLFASEQEQEQYHLRSQIHFPELVTVPAPLAEQTDFELSRGGFEMHGGGKLDVPTYLNASRDWFRNQNCFREADIDPAQDLKWEADSVQLPRLGITADKILFCQGIQAQHNPWFESVPFEGVKGEILTLKIPGLTERRVVNRGVWLAHWKADLYRAGSTYDREHLDCEPTAAGREEIINRLIEFLKRPFEVVDHRAAVRPVIRGRLPVLGLHPQNPQIGFFNGFASKGSLQTPWMADHFVDVLEGKVPPEKQLDLSRKLKRPS</sequence>
<keyword evidence="10" id="KW-0472">Membrane</keyword>
<keyword evidence="13" id="KW-1185">Reference proteome</keyword>
<evidence type="ECO:0000256" key="10">
    <source>
        <dbReference type="SAM" id="Phobius"/>
    </source>
</evidence>
<dbReference type="PANTHER" id="PTHR13847:SF283">
    <property type="entry name" value="TRNA 5-METHYLAMINOMETHYL-2-THIOURIDINE BIOSYNTHESIS BIFUNCTIONAL PROTEIN MNMC"/>
    <property type="match status" value="1"/>
</dbReference>
<evidence type="ECO:0000259" key="11">
    <source>
        <dbReference type="Pfam" id="PF01266"/>
    </source>
</evidence>
<evidence type="ECO:0000256" key="8">
    <source>
        <dbReference type="ARBA" id="ARBA00023002"/>
    </source>
</evidence>
<evidence type="ECO:0000256" key="2">
    <source>
        <dbReference type="ARBA" id="ARBA00022603"/>
    </source>
</evidence>
<keyword evidence="5" id="KW-0949">S-adenosyl-L-methionine</keyword>
<feature type="transmembrane region" description="Helical" evidence="10">
    <location>
        <begin position="7"/>
        <end position="26"/>
    </location>
</feature>
<dbReference type="GO" id="GO:0008168">
    <property type="term" value="F:methyltransferase activity"/>
    <property type="evidence" value="ECO:0007669"/>
    <property type="project" value="UniProtKB-KW"/>
</dbReference>
<evidence type="ECO:0000256" key="5">
    <source>
        <dbReference type="ARBA" id="ARBA00022691"/>
    </source>
</evidence>
<dbReference type="EMBL" id="CP037421">
    <property type="protein sequence ID" value="QDT28666.1"/>
    <property type="molecule type" value="Genomic_DNA"/>
</dbReference>
<evidence type="ECO:0000256" key="4">
    <source>
        <dbReference type="ARBA" id="ARBA00022679"/>
    </source>
</evidence>
<keyword evidence="6" id="KW-0819">tRNA processing</keyword>
<dbReference type="Pfam" id="PF01266">
    <property type="entry name" value="DAO"/>
    <property type="match status" value="1"/>
</dbReference>
<dbReference type="AlphaFoldDB" id="A0A517QAK7"/>
<dbReference type="GO" id="GO:0016491">
    <property type="term" value="F:oxidoreductase activity"/>
    <property type="evidence" value="ECO:0007669"/>
    <property type="project" value="UniProtKB-KW"/>
</dbReference>
<keyword evidence="1" id="KW-0963">Cytoplasm</keyword>
<protein>
    <submittedName>
        <fullName evidence="12">Bifunctional tRNA (Mnm(5)s(2)U34)-methyltransferase/FAD-dependent cmnm(5)s(2)U34 oxidoreductase</fullName>
    </submittedName>
</protein>
<keyword evidence="9" id="KW-0511">Multifunctional enzyme</keyword>
<keyword evidence="10" id="KW-1133">Transmembrane helix</keyword>
<dbReference type="Proteomes" id="UP000315647">
    <property type="component" value="Chromosome"/>
</dbReference>
<dbReference type="Gene3D" id="3.30.9.10">
    <property type="entry name" value="D-Amino Acid Oxidase, subunit A, domain 2"/>
    <property type="match status" value="1"/>
</dbReference>
<proteinExistence type="predicted"/>
<evidence type="ECO:0000313" key="13">
    <source>
        <dbReference type="Proteomes" id="UP000315647"/>
    </source>
</evidence>
<feature type="domain" description="FAD dependent oxidoreductase" evidence="11">
    <location>
        <begin position="8"/>
        <end position="335"/>
    </location>
</feature>
<dbReference type="InterPro" id="IPR036188">
    <property type="entry name" value="FAD/NAD-bd_sf"/>
</dbReference>
<keyword evidence="4 12" id="KW-0808">Transferase</keyword>
<reference evidence="12 13" key="1">
    <citation type="submission" date="2019-03" db="EMBL/GenBank/DDBJ databases">
        <title>Deep-cultivation of Planctomycetes and their phenomic and genomic characterization uncovers novel biology.</title>
        <authorList>
            <person name="Wiegand S."/>
            <person name="Jogler M."/>
            <person name="Boedeker C."/>
            <person name="Pinto D."/>
            <person name="Vollmers J."/>
            <person name="Rivas-Marin E."/>
            <person name="Kohn T."/>
            <person name="Peeters S.H."/>
            <person name="Heuer A."/>
            <person name="Rast P."/>
            <person name="Oberbeckmann S."/>
            <person name="Bunk B."/>
            <person name="Jeske O."/>
            <person name="Meyerdierks A."/>
            <person name="Storesund J.E."/>
            <person name="Kallscheuer N."/>
            <person name="Luecker S."/>
            <person name="Lage O.M."/>
            <person name="Pohl T."/>
            <person name="Merkel B.J."/>
            <person name="Hornburger P."/>
            <person name="Mueller R.-W."/>
            <person name="Bruemmer F."/>
            <person name="Labrenz M."/>
            <person name="Spormann A.M."/>
            <person name="Op den Camp H."/>
            <person name="Overmann J."/>
            <person name="Amann R."/>
            <person name="Jetten M.S.M."/>
            <person name="Mascher T."/>
            <person name="Medema M.H."/>
            <person name="Devos D.P."/>
            <person name="Kaster A.-K."/>
            <person name="Ovreas L."/>
            <person name="Rohde M."/>
            <person name="Galperin M.Y."/>
            <person name="Jogler C."/>
        </authorList>
    </citation>
    <scope>NUCLEOTIDE SEQUENCE [LARGE SCALE GENOMIC DNA]</scope>
    <source>
        <strain evidence="12 13">Enr10</strain>
    </source>
</reference>
<evidence type="ECO:0000313" key="12">
    <source>
        <dbReference type="EMBL" id="QDT28666.1"/>
    </source>
</evidence>
<gene>
    <name evidence="12" type="ORF">Enr10x_40100</name>
</gene>
<evidence type="ECO:0000256" key="1">
    <source>
        <dbReference type="ARBA" id="ARBA00022490"/>
    </source>
</evidence>
<evidence type="ECO:0000256" key="3">
    <source>
        <dbReference type="ARBA" id="ARBA00022630"/>
    </source>
</evidence>
<dbReference type="GO" id="GO:0032259">
    <property type="term" value="P:methylation"/>
    <property type="evidence" value="ECO:0007669"/>
    <property type="project" value="UniProtKB-KW"/>
</dbReference>
<evidence type="ECO:0000256" key="7">
    <source>
        <dbReference type="ARBA" id="ARBA00022827"/>
    </source>
</evidence>
<name>A0A517QAK7_9PLAN</name>
<organism evidence="12 13">
    <name type="scientific">Gimesia panareensis</name>
    <dbReference type="NCBI Taxonomy" id="2527978"/>
    <lineage>
        <taxon>Bacteria</taxon>
        <taxon>Pseudomonadati</taxon>
        <taxon>Planctomycetota</taxon>
        <taxon>Planctomycetia</taxon>
        <taxon>Planctomycetales</taxon>
        <taxon>Planctomycetaceae</taxon>
        <taxon>Gimesia</taxon>
    </lineage>
</organism>
<evidence type="ECO:0000256" key="9">
    <source>
        <dbReference type="ARBA" id="ARBA00023268"/>
    </source>
</evidence>
<dbReference type="SUPFAM" id="SSF51971">
    <property type="entry name" value="Nucleotide-binding domain"/>
    <property type="match status" value="1"/>
</dbReference>
<keyword evidence="7" id="KW-0274">FAD</keyword>
<dbReference type="Gene3D" id="3.50.50.60">
    <property type="entry name" value="FAD/NAD(P)-binding domain"/>
    <property type="match status" value="1"/>
</dbReference>
<keyword evidence="2 12" id="KW-0489">Methyltransferase</keyword>
<keyword evidence="3" id="KW-0285">Flavoprotein</keyword>
<evidence type="ECO:0000256" key="6">
    <source>
        <dbReference type="ARBA" id="ARBA00022694"/>
    </source>
</evidence>
<keyword evidence="10" id="KW-0812">Transmembrane</keyword>
<dbReference type="GO" id="GO:0008033">
    <property type="term" value="P:tRNA processing"/>
    <property type="evidence" value="ECO:0007669"/>
    <property type="project" value="UniProtKB-KW"/>
</dbReference>
<keyword evidence="8" id="KW-0560">Oxidoreductase</keyword>
<dbReference type="InterPro" id="IPR006076">
    <property type="entry name" value="FAD-dep_OxRdtase"/>
</dbReference>
<dbReference type="PANTHER" id="PTHR13847">
    <property type="entry name" value="SARCOSINE DEHYDROGENASE-RELATED"/>
    <property type="match status" value="1"/>
</dbReference>
<accession>A0A517QAK7</accession>
<dbReference type="GO" id="GO:0005737">
    <property type="term" value="C:cytoplasm"/>
    <property type="evidence" value="ECO:0007669"/>
    <property type="project" value="TreeGrafter"/>
</dbReference>